<dbReference type="InterPro" id="IPR000836">
    <property type="entry name" value="PRTase_dom"/>
</dbReference>
<reference evidence="2 3" key="1">
    <citation type="submission" date="2016-11" db="EMBL/GenBank/DDBJ databases">
        <authorList>
            <person name="Jaros S."/>
            <person name="Januszkiewicz K."/>
            <person name="Wedrychowicz H."/>
        </authorList>
    </citation>
    <scope>NUCLEOTIDE SEQUENCE [LARGE SCALE GENOMIC DNA]</scope>
    <source>
        <strain evidence="2 3">CGMCC 1.8863</strain>
    </source>
</reference>
<evidence type="ECO:0000313" key="2">
    <source>
        <dbReference type="EMBL" id="SHI68948.1"/>
    </source>
</evidence>
<dbReference type="AlphaFoldDB" id="A0A1M6D7I0"/>
<dbReference type="Proteomes" id="UP000184231">
    <property type="component" value="Unassembled WGS sequence"/>
</dbReference>
<dbReference type="CDD" id="cd06223">
    <property type="entry name" value="PRTases_typeI"/>
    <property type="match status" value="1"/>
</dbReference>
<dbReference type="InterPro" id="IPR051910">
    <property type="entry name" value="ComF/GntX_DNA_util-trans"/>
</dbReference>
<sequence>MGYISNIINDINSILFPRLCFGCNALLTRGEEHICTICRNQLPLTEYNYEVENPVDRIFYGRVVIEKASAFLFFSENGIVKNLIHYLKYKNQVQIGQFLGDWYGHVLKENNSLAHIDYVIAVPLHKNKLKKRGYNQVALFAQKIAQHIDAQYIDHILIKTANTRTQTKKTRIHRWQQKQSLYILSDPNFLCNKNVLLVDDVITTGATMEVCAKTLGETPGIKLYLGAMAVVL</sequence>
<dbReference type="PANTHER" id="PTHR47505:SF1">
    <property type="entry name" value="DNA UTILIZATION PROTEIN YHGH"/>
    <property type="match status" value="1"/>
</dbReference>
<dbReference type="PANTHER" id="PTHR47505">
    <property type="entry name" value="DNA UTILIZATION PROTEIN YHGH"/>
    <property type="match status" value="1"/>
</dbReference>
<accession>A0A1M6D7I0</accession>
<protein>
    <submittedName>
        <fullName evidence="2">ComF family protein</fullName>
    </submittedName>
</protein>
<evidence type="ECO:0000313" key="3">
    <source>
        <dbReference type="Proteomes" id="UP000184231"/>
    </source>
</evidence>
<evidence type="ECO:0000256" key="1">
    <source>
        <dbReference type="ARBA" id="ARBA00008007"/>
    </source>
</evidence>
<dbReference type="RefSeq" id="WP_072763402.1">
    <property type="nucleotide sequence ID" value="NZ_FQYX01000004.1"/>
</dbReference>
<dbReference type="InterPro" id="IPR029057">
    <property type="entry name" value="PRTase-like"/>
</dbReference>
<name>A0A1M6D7I0_9FLAO</name>
<dbReference type="SUPFAM" id="SSF53271">
    <property type="entry name" value="PRTase-like"/>
    <property type="match status" value="1"/>
</dbReference>
<dbReference type="EMBL" id="FQYX01000004">
    <property type="protein sequence ID" value="SHI68948.1"/>
    <property type="molecule type" value="Genomic_DNA"/>
</dbReference>
<organism evidence="2 3">
    <name type="scientific">Arenibacter nanhaiticus</name>
    <dbReference type="NCBI Taxonomy" id="558155"/>
    <lineage>
        <taxon>Bacteria</taxon>
        <taxon>Pseudomonadati</taxon>
        <taxon>Bacteroidota</taxon>
        <taxon>Flavobacteriia</taxon>
        <taxon>Flavobacteriales</taxon>
        <taxon>Flavobacteriaceae</taxon>
        <taxon>Arenibacter</taxon>
    </lineage>
</organism>
<dbReference type="Gene3D" id="3.40.50.2020">
    <property type="match status" value="1"/>
</dbReference>
<dbReference type="STRING" id="558155.SAMN04487911_104181"/>
<gene>
    <name evidence="2" type="ORF">SAMN04487911_104181</name>
</gene>
<keyword evidence="3" id="KW-1185">Reference proteome</keyword>
<comment type="similarity">
    <text evidence="1">Belongs to the ComF/GntX family.</text>
</comment>
<proteinExistence type="inferred from homology"/>